<evidence type="ECO:0000313" key="3">
    <source>
        <dbReference type="RefSeq" id="XP_049315401.1"/>
    </source>
</evidence>
<reference evidence="2" key="1">
    <citation type="submission" date="2025-05" db="UniProtKB">
        <authorList>
            <consortium name="RefSeq"/>
        </authorList>
    </citation>
    <scope>NUCLEOTIDE SEQUENCE [LARGE SCALE GENOMIC DNA]</scope>
</reference>
<dbReference type="PROSITE" id="PS50041">
    <property type="entry name" value="C_TYPE_LECTIN_2"/>
    <property type="match status" value="1"/>
</dbReference>
<sequence>MNSSMYTTCSSSVQEREDVELQPFIKVGSKYYLVTTPATGMNWFEAIHFCRSYNSDLLTIESRAEEIAVLLHLRELKLKRFRAWTSINDLSVEGTYMSLNSGRPMIYAMWHRGEPNNAGDAEDCTELMVGGTPNVFSMFDNNCLKRQRYIICEKRSPLNNRNSASKSNCENVAWNCGLKKRVEVYLNSDQIY</sequence>
<dbReference type="InterPro" id="IPR050111">
    <property type="entry name" value="C-type_lectin/snaclec_domain"/>
</dbReference>
<dbReference type="Gene3D" id="3.10.100.10">
    <property type="entry name" value="Mannose-Binding Protein A, subunit A"/>
    <property type="match status" value="1"/>
</dbReference>
<dbReference type="GeneID" id="109579377"/>
<reference evidence="3" key="2">
    <citation type="submission" date="2025-08" db="UniProtKB">
        <authorList>
            <consortium name="RefSeq"/>
        </authorList>
    </citation>
    <scope>IDENTIFICATION</scope>
    <source>
        <tissue evidence="3">Adult</tissue>
    </source>
</reference>
<dbReference type="Proteomes" id="UP001652620">
    <property type="component" value="Chromosome 1"/>
</dbReference>
<evidence type="ECO:0000259" key="1">
    <source>
        <dbReference type="PROSITE" id="PS50041"/>
    </source>
</evidence>
<name>A0ABM3K1N5_BACDO</name>
<feature type="domain" description="C-type lectin" evidence="1">
    <location>
        <begin position="27"/>
        <end position="153"/>
    </location>
</feature>
<organism evidence="2 3">
    <name type="scientific">Bactrocera dorsalis</name>
    <name type="common">Oriental fruit fly</name>
    <name type="synonym">Dacus dorsalis</name>
    <dbReference type="NCBI Taxonomy" id="27457"/>
    <lineage>
        <taxon>Eukaryota</taxon>
        <taxon>Metazoa</taxon>
        <taxon>Ecdysozoa</taxon>
        <taxon>Arthropoda</taxon>
        <taxon>Hexapoda</taxon>
        <taxon>Insecta</taxon>
        <taxon>Pterygota</taxon>
        <taxon>Neoptera</taxon>
        <taxon>Endopterygota</taxon>
        <taxon>Diptera</taxon>
        <taxon>Brachycera</taxon>
        <taxon>Muscomorpha</taxon>
        <taxon>Tephritoidea</taxon>
        <taxon>Tephritidae</taxon>
        <taxon>Bactrocera</taxon>
        <taxon>Bactrocera</taxon>
    </lineage>
</organism>
<dbReference type="SUPFAM" id="SSF56436">
    <property type="entry name" value="C-type lectin-like"/>
    <property type="match status" value="1"/>
</dbReference>
<proteinExistence type="predicted"/>
<dbReference type="RefSeq" id="XP_049315401.1">
    <property type="nucleotide sequence ID" value="XM_049459444.1"/>
</dbReference>
<keyword evidence="2" id="KW-1185">Reference proteome</keyword>
<dbReference type="InterPro" id="IPR016186">
    <property type="entry name" value="C-type_lectin-like/link_sf"/>
</dbReference>
<dbReference type="InterPro" id="IPR016187">
    <property type="entry name" value="CTDL_fold"/>
</dbReference>
<evidence type="ECO:0000313" key="2">
    <source>
        <dbReference type="Proteomes" id="UP001652620"/>
    </source>
</evidence>
<dbReference type="InterPro" id="IPR001304">
    <property type="entry name" value="C-type_lectin-like"/>
</dbReference>
<accession>A0ABM3K1N5</accession>
<dbReference type="Pfam" id="PF00059">
    <property type="entry name" value="Lectin_C"/>
    <property type="match status" value="1"/>
</dbReference>
<gene>
    <name evidence="3" type="primary">LOC109579377</name>
</gene>
<dbReference type="SMART" id="SM00034">
    <property type="entry name" value="CLECT"/>
    <property type="match status" value="1"/>
</dbReference>
<dbReference type="PANTHER" id="PTHR22803">
    <property type="entry name" value="MANNOSE, PHOSPHOLIPASE, LECTIN RECEPTOR RELATED"/>
    <property type="match status" value="1"/>
</dbReference>
<protein>
    <submittedName>
        <fullName evidence="3">C-type lectin 37Db</fullName>
    </submittedName>
</protein>
<dbReference type="CDD" id="cd00037">
    <property type="entry name" value="CLECT"/>
    <property type="match status" value="1"/>
</dbReference>